<dbReference type="OMA" id="CESRVIT"/>
<dbReference type="PANTHER" id="PTHR11709">
    <property type="entry name" value="MULTI-COPPER OXIDASE"/>
    <property type="match status" value="1"/>
</dbReference>
<proteinExistence type="inferred from homology"/>
<evidence type="ECO:0000256" key="2">
    <source>
        <dbReference type="SAM" id="SignalP"/>
    </source>
</evidence>
<gene>
    <name evidence="4" type="primary">BnaA05g12720D</name>
    <name evidence="4" type="ORF">GSBRNA2T00082040001</name>
</gene>
<feature type="signal peptide" evidence="2">
    <location>
        <begin position="1"/>
        <end position="20"/>
    </location>
</feature>
<dbReference type="Pfam" id="PF07732">
    <property type="entry name" value="Cu-oxidase_3"/>
    <property type="match status" value="1"/>
</dbReference>
<dbReference type="PANTHER" id="PTHR11709:SF256">
    <property type="entry name" value="LACCASE-2"/>
    <property type="match status" value="1"/>
</dbReference>
<sequence>MAMWGLHYLLVAFLITITYGINAESAGITRHYTFHIQLKNITRLCKTKSIVAVNGKFPGPKVTAREGDNLQIKVVNHVSNNISIHW</sequence>
<dbReference type="SUPFAM" id="SSF49503">
    <property type="entry name" value="Cupredoxins"/>
    <property type="match status" value="1"/>
</dbReference>
<dbReference type="InterPro" id="IPR008972">
    <property type="entry name" value="Cupredoxin"/>
</dbReference>
<dbReference type="GO" id="GO:0005507">
    <property type="term" value="F:copper ion binding"/>
    <property type="evidence" value="ECO:0007669"/>
    <property type="project" value="InterPro"/>
</dbReference>
<dbReference type="Proteomes" id="UP000028999">
    <property type="component" value="Unassembled WGS sequence"/>
</dbReference>
<dbReference type="AlphaFoldDB" id="A0A078I7Q0"/>
<protein>
    <submittedName>
        <fullName evidence="4">BnaA05g12720D protein</fullName>
    </submittedName>
</protein>
<dbReference type="Gene3D" id="2.60.40.420">
    <property type="entry name" value="Cupredoxins - blue copper proteins"/>
    <property type="match status" value="1"/>
</dbReference>
<keyword evidence="5" id="KW-1185">Reference proteome</keyword>
<dbReference type="EMBL" id="LK032625">
    <property type="protein sequence ID" value="CDY45429.1"/>
    <property type="molecule type" value="Genomic_DNA"/>
</dbReference>
<accession>A0A078I7Q0</accession>
<dbReference type="InterPro" id="IPR045087">
    <property type="entry name" value="Cu-oxidase_fam"/>
</dbReference>
<reference evidence="4 5" key="1">
    <citation type="journal article" date="2014" name="Science">
        <title>Plant genetics. Early allopolyploid evolution in the post-Neolithic Brassica napus oilseed genome.</title>
        <authorList>
            <person name="Chalhoub B."/>
            <person name="Denoeud F."/>
            <person name="Liu S."/>
            <person name="Parkin I.A."/>
            <person name="Tang H."/>
            <person name="Wang X."/>
            <person name="Chiquet J."/>
            <person name="Belcram H."/>
            <person name="Tong C."/>
            <person name="Samans B."/>
            <person name="Correa M."/>
            <person name="Da Silva C."/>
            <person name="Just J."/>
            <person name="Falentin C."/>
            <person name="Koh C.S."/>
            <person name="Le Clainche I."/>
            <person name="Bernard M."/>
            <person name="Bento P."/>
            <person name="Noel B."/>
            <person name="Labadie K."/>
            <person name="Alberti A."/>
            <person name="Charles M."/>
            <person name="Arnaud D."/>
            <person name="Guo H."/>
            <person name="Daviaud C."/>
            <person name="Alamery S."/>
            <person name="Jabbari K."/>
            <person name="Zhao M."/>
            <person name="Edger P.P."/>
            <person name="Chelaifa H."/>
            <person name="Tack D."/>
            <person name="Lassalle G."/>
            <person name="Mestiri I."/>
            <person name="Schnel N."/>
            <person name="Le Paslier M.C."/>
            <person name="Fan G."/>
            <person name="Renault V."/>
            <person name="Bayer P.E."/>
            <person name="Golicz A.A."/>
            <person name="Manoli S."/>
            <person name="Lee T.H."/>
            <person name="Thi V.H."/>
            <person name="Chalabi S."/>
            <person name="Hu Q."/>
            <person name="Fan C."/>
            <person name="Tollenaere R."/>
            <person name="Lu Y."/>
            <person name="Battail C."/>
            <person name="Shen J."/>
            <person name="Sidebottom C.H."/>
            <person name="Wang X."/>
            <person name="Canaguier A."/>
            <person name="Chauveau A."/>
            <person name="Berard A."/>
            <person name="Deniot G."/>
            <person name="Guan M."/>
            <person name="Liu Z."/>
            <person name="Sun F."/>
            <person name="Lim Y.P."/>
            <person name="Lyons E."/>
            <person name="Town C.D."/>
            <person name="Bancroft I."/>
            <person name="Wang X."/>
            <person name="Meng J."/>
            <person name="Ma J."/>
            <person name="Pires J.C."/>
            <person name="King G.J."/>
            <person name="Brunel D."/>
            <person name="Delourme R."/>
            <person name="Renard M."/>
            <person name="Aury J.M."/>
            <person name="Adams K.L."/>
            <person name="Batley J."/>
            <person name="Snowdon R.J."/>
            <person name="Tost J."/>
            <person name="Edwards D."/>
            <person name="Zhou Y."/>
            <person name="Hua W."/>
            <person name="Sharpe A.G."/>
            <person name="Paterson A.H."/>
            <person name="Guan C."/>
            <person name="Wincker P."/>
        </authorList>
    </citation>
    <scope>NUCLEOTIDE SEQUENCE [LARGE SCALE GENOMIC DNA]</scope>
    <source>
        <strain evidence="5">cv. Darmor-bzh</strain>
    </source>
</reference>
<dbReference type="InterPro" id="IPR011707">
    <property type="entry name" value="Cu-oxidase-like_N"/>
</dbReference>
<name>A0A078I7Q0_BRANA</name>
<organism evidence="4 5">
    <name type="scientific">Brassica napus</name>
    <name type="common">Rape</name>
    <dbReference type="NCBI Taxonomy" id="3708"/>
    <lineage>
        <taxon>Eukaryota</taxon>
        <taxon>Viridiplantae</taxon>
        <taxon>Streptophyta</taxon>
        <taxon>Embryophyta</taxon>
        <taxon>Tracheophyta</taxon>
        <taxon>Spermatophyta</taxon>
        <taxon>Magnoliopsida</taxon>
        <taxon>eudicotyledons</taxon>
        <taxon>Gunneridae</taxon>
        <taxon>Pentapetalae</taxon>
        <taxon>rosids</taxon>
        <taxon>malvids</taxon>
        <taxon>Brassicales</taxon>
        <taxon>Brassicaceae</taxon>
        <taxon>Brassiceae</taxon>
        <taxon>Brassica</taxon>
    </lineage>
</organism>
<dbReference type="PaxDb" id="3708-A0A078I7Q0"/>
<evidence type="ECO:0000259" key="3">
    <source>
        <dbReference type="Pfam" id="PF07732"/>
    </source>
</evidence>
<dbReference type="STRING" id="3708.A0A078I7Q0"/>
<evidence type="ECO:0000313" key="4">
    <source>
        <dbReference type="EMBL" id="CDY45429.1"/>
    </source>
</evidence>
<feature type="domain" description="Plastocyanin-like" evidence="3">
    <location>
        <begin position="36"/>
        <end position="86"/>
    </location>
</feature>
<keyword evidence="2" id="KW-0732">Signal</keyword>
<comment type="similarity">
    <text evidence="1">Belongs to the multicopper oxidase family.</text>
</comment>
<dbReference type="Gramene" id="CDY45429">
    <property type="protein sequence ID" value="CDY45429"/>
    <property type="gene ID" value="GSBRNA2T00082040001"/>
</dbReference>
<feature type="chain" id="PRO_5001737833" evidence="2">
    <location>
        <begin position="21"/>
        <end position="86"/>
    </location>
</feature>
<evidence type="ECO:0000313" key="5">
    <source>
        <dbReference type="Proteomes" id="UP000028999"/>
    </source>
</evidence>
<evidence type="ECO:0000256" key="1">
    <source>
        <dbReference type="ARBA" id="ARBA00010609"/>
    </source>
</evidence>